<evidence type="ECO:0000313" key="2">
    <source>
        <dbReference type="Proteomes" id="UP000053989"/>
    </source>
</evidence>
<name>A0A0C3A911_9AGAM</name>
<evidence type="ECO:0000313" key="1">
    <source>
        <dbReference type="EMBL" id="KIM70208.1"/>
    </source>
</evidence>
<accession>A0A0C3A911</accession>
<dbReference type="Proteomes" id="UP000053989">
    <property type="component" value="Unassembled WGS sequence"/>
</dbReference>
<reference evidence="2" key="2">
    <citation type="submission" date="2015-01" db="EMBL/GenBank/DDBJ databases">
        <title>Evolutionary Origins and Diversification of the Mycorrhizal Mutualists.</title>
        <authorList>
            <consortium name="DOE Joint Genome Institute"/>
            <consortium name="Mycorrhizal Genomics Consortium"/>
            <person name="Kohler A."/>
            <person name="Kuo A."/>
            <person name="Nagy L.G."/>
            <person name="Floudas D."/>
            <person name="Copeland A."/>
            <person name="Barry K.W."/>
            <person name="Cichocki N."/>
            <person name="Veneault-Fourrey C."/>
            <person name="LaButti K."/>
            <person name="Lindquist E.A."/>
            <person name="Lipzen A."/>
            <person name="Lundell T."/>
            <person name="Morin E."/>
            <person name="Murat C."/>
            <person name="Riley R."/>
            <person name="Ohm R."/>
            <person name="Sun H."/>
            <person name="Tunlid A."/>
            <person name="Henrissat B."/>
            <person name="Grigoriev I.V."/>
            <person name="Hibbett D.S."/>
            <person name="Martin F."/>
        </authorList>
    </citation>
    <scope>NUCLEOTIDE SEQUENCE [LARGE SCALE GENOMIC DNA]</scope>
    <source>
        <strain evidence="2">Foug A</strain>
    </source>
</reference>
<gene>
    <name evidence="1" type="ORF">SCLCIDRAFT_512993</name>
</gene>
<dbReference type="InParanoid" id="A0A0C3A911"/>
<keyword evidence="2" id="KW-1185">Reference proteome</keyword>
<sequence length="105" mass="11924">MLVSPQCDDNVIRSLLPSPIALQTPRLGGMPSDGSSLREGHYHNTSLRDQLHRTGIPCIRSHQFIDDESERQLGNEIQQRRLSDYNGGCDAVGSRKLHRNRWMVM</sequence>
<dbReference type="EMBL" id="KN822005">
    <property type="protein sequence ID" value="KIM70208.1"/>
    <property type="molecule type" value="Genomic_DNA"/>
</dbReference>
<proteinExistence type="predicted"/>
<reference evidence="1 2" key="1">
    <citation type="submission" date="2014-04" db="EMBL/GenBank/DDBJ databases">
        <authorList>
            <consortium name="DOE Joint Genome Institute"/>
            <person name="Kuo A."/>
            <person name="Kohler A."/>
            <person name="Nagy L.G."/>
            <person name="Floudas D."/>
            <person name="Copeland A."/>
            <person name="Barry K.W."/>
            <person name="Cichocki N."/>
            <person name="Veneault-Fourrey C."/>
            <person name="LaButti K."/>
            <person name="Lindquist E.A."/>
            <person name="Lipzen A."/>
            <person name="Lundell T."/>
            <person name="Morin E."/>
            <person name="Murat C."/>
            <person name="Sun H."/>
            <person name="Tunlid A."/>
            <person name="Henrissat B."/>
            <person name="Grigoriev I.V."/>
            <person name="Hibbett D.S."/>
            <person name="Martin F."/>
            <person name="Nordberg H.P."/>
            <person name="Cantor M.N."/>
            <person name="Hua S.X."/>
        </authorList>
    </citation>
    <scope>NUCLEOTIDE SEQUENCE [LARGE SCALE GENOMIC DNA]</scope>
    <source>
        <strain evidence="1 2">Foug A</strain>
    </source>
</reference>
<protein>
    <submittedName>
        <fullName evidence="1">Uncharacterized protein</fullName>
    </submittedName>
</protein>
<organism evidence="1 2">
    <name type="scientific">Scleroderma citrinum Foug A</name>
    <dbReference type="NCBI Taxonomy" id="1036808"/>
    <lineage>
        <taxon>Eukaryota</taxon>
        <taxon>Fungi</taxon>
        <taxon>Dikarya</taxon>
        <taxon>Basidiomycota</taxon>
        <taxon>Agaricomycotina</taxon>
        <taxon>Agaricomycetes</taxon>
        <taxon>Agaricomycetidae</taxon>
        <taxon>Boletales</taxon>
        <taxon>Sclerodermatineae</taxon>
        <taxon>Sclerodermataceae</taxon>
        <taxon>Scleroderma</taxon>
    </lineage>
</organism>
<dbReference type="HOGENOM" id="CLU_2238199_0_0_1"/>
<dbReference type="AlphaFoldDB" id="A0A0C3A911"/>